<feature type="compositionally biased region" description="Basic and acidic residues" evidence="1">
    <location>
        <begin position="155"/>
        <end position="164"/>
    </location>
</feature>
<reference evidence="3" key="1">
    <citation type="journal article" date="2012" name="Proc. Natl. Acad. Sci. U.S.A.">
        <title>Genome sequence of the button mushroom Agaricus bisporus reveals mechanisms governing adaptation to a humic-rich ecological niche.</title>
        <authorList>
            <person name="Morin E."/>
            <person name="Kohler A."/>
            <person name="Baker A.R."/>
            <person name="Foulongne-Oriol M."/>
            <person name="Lombard V."/>
            <person name="Nagy L.G."/>
            <person name="Ohm R.A."/>
            <person name="Patyshakuliyeva A."/>
            <person name="Brun A."/>
            <person name="Aerts A.L."/>
            <person name="Bailey A.M."/>
            <person name="Billette C."/>
            <person name="Coutinho P.M."/>
            <person name="Deakin G."/>
            <person name="Doddapaneni H."/>
            <person name="Floudas D."/>
            <person name="Grimwood J."/>
            <person name="Hilden K."/>
            <person name="Kuees U."/>
            <person name="LaButti K.M."/>
            <person name="Lapidus A."/>
            <person name="Lindquist E.A."/>
            <person name="Lucas S.M."/>
            <person name="Murat C."/>
            <person name="Riley R.W."/>
            <person name="Salamov A.A."/>
            <person name="Schmutz J."/>
            <person name="Subramanian V."/>
            <person name="Woesten H.A.B."/>
            <person name="Xu J."/>
            <person name="Eastwood D.C."/>
            <person name="Foster G.D."/>
            <person name="Sonnenberg A.S."/>
            <person name="Cullen D."/>
            <person name="de Vries R.P."/>
            <person name="Lundell T."/>
            <person name="Hibbett D.S."/>
            <person name="Henrissat B."/>
            <person name="Burton K.S."/>
            <person name="Kerrigan R.W."/>
            <person name="Challen M.P."/>
            <person name="Grigoriev I.V."/>
            <person name="Martin F."/>
        </authorList>
    </citation>
    <scope>NUCLEOTIDE SEQUENCE [LARGE SCALE GENOMIC DNA]</scope>
    <source>
        <strain evidence="3">JB137-S8 / ATCC MYA-4627 / FGSC 10392</strain>
    </source>
</reference>
<dbReference type="AlphaFoldDB" id="K5VLC4"/>
<evidence type="ECO:0000313" key="3">
    <source>
        <dbReference type="Proteomes" id="UP000008493"/>
    </source>
</evidence>
<dbReference type="RefSeq" id="XP_007334218.1">
    <property type="nucleotide sequence ID" value="XM_007334156.1"/>
</dbReference>
<dbReference type="OrthoDB" id="3129562at2759"/>
<dbReference type="KEGG" id="abp:AGABI1DRAFT132530"/>
<feature type="compositionally biased region" description="Acidic residues" evidence="1">
    <location>
        <begin position="283"/>
        <end position="299"/>
    </location>
</feature>
<dbReference type="InParanoid" id="K5VLC4"/>
<dbReference type="HOGENOM" id="CLU_747969_0_0_1"/>
<name>K5VLC4_AGABU</name>
<feature type="compositionally biased region" description="Polar residues" evidence="1">
    <location>
        <begin position="267"/>
        <end position="279"/>
    </location>
</feature>
<dbReference type="EMBL" id="JH971418">
    <property type="protein sequence ID" value="EKM75179.1"/>
    <property type="molecule type" value="Genomic_DNA"/>
</dbReference>
<dbReference type="Proteomes" id="UP000008493">
    <property type="component" value="Unassembled WGS sequence"/>
</dbReference>
<feature type="region of interest" description="Disordered" evidence="1">
    <location>
        <begin position="28"/>
        <end position="164"/>
    </location>
</feature>
<feature type="compositionally biased region" description="Basic and acidic residues" evidence="1">
    <location>
        <begin position="300"/>
        <end position="313"/>
    </location>
</feature>
<protein>
    <submittedName>
        <fullName evidence="2">Uncharacterized protein</fullName>
    </submittedName>
</protein>
<sequence length="370" mass="41119">MSYEQNLAQTLEDIDDVLRQGSELLASGQAASESLPAGDADGELPSTSYGHIDDGNRNNTASEHDTRESRDSPRLSYADDGDIEPAEAADRAPKLPSDGPASNASQEDDGNDIQDNQHGRRLSWSDYDEDDGDIGPIPSFDNGGDTDPPNALSEQSRDEYDFVHRRNNMKIEDNFHKAQICALLDEIKARDEELADLRELVTARREESTSESPNSSAPQRNSRFIRASSSLPPTSQLRRAMTGGPGGKSRATQKAPDSSAPRRSALNPHQDTSVSNNRHSSFDDDEFVGPGLFDDEPESDHESDSKEIRDAKREQRRRHRARLKKLQYQAHFIKNDPPFASLSVCFPHQLLYVLARVRLQLARGQQARDD</sequence>
<feature type="region of interest" description="Disordered" evidence="1">
    <location>
        <begin position="202"/>
        <end position="318"/>
    </location>
</feature>
<accession>K5VLC4</accession>
<proteinExistence type="predicted"/>
<evidence type="ECO:0000256" key="1">
    <source>
        <dbReference type="SAM" id="MobiDB-lite"/>
    </source>
</evidence>
<feature type="compositionally biased region" description="Basic and acidic residues" evidence="1">
    <location>
        <begin position="51"/>
        <end position="73"/>
    </location>
</feature>
<organism evidence="2 3">
    <name type="scientific">Agaricus bisporus var. burnettii (strain JB137-S8 / ATCC MYA-4627 / FGSC 10392)</name>
    <name type="common">White button mushroom</name>
    <dbReference type="NCBI Taxonomy" id="597362"/>
    <lineage>
        <taxon>Eukaryota</taxon>
        <taxon>Fungi</taxon>
        <taxon>Dikarya</taxon>
        <taxon>Basidiomycota</taxon>
        <taxon>Agaricomycotina</taxon>
        <taxon>Agaricomycetes</taxon>
        <taxon>Agaricomycetidae</taxon>
        <taxon>Agaricales</taxon>
        <taxon>Agaricineae</taxon>
        <taxon>Agaricaceae</taxon>
        <taxon>Agaricus</taxon>
    </lineage>
</organism>
<keyword evidence="3" id="KW-1185">Reference proteome</keyword>
<dbReference type="GeneID" id="18827700"/>
<evidence type="ECO:0000313" key="2">
    <source>
        <dbReference type="EMBL" id="EKM75179.1"/>
    </source>
</evidence>
<gene>
    <name evidence="2" type="ORF">AGABI1DRAFT_132530</name>
</gene>
<feature type="compositionally biased region" description="Polar residues" evidence="1">
    <location>
        <begin position="210"/>
        <end position="237"/>
    </location>
</feature>